<organism evidence="1 2">
    <name type="scientific">Azospirillum rugosum</name>
    <dbReference type="NCBI Taxonomy" id="416170"/>
    <lineage>
        <taxon>Bacteria</taxon>
        <taxon>Pseudomonadati</taxon>
        <taxon>Pseudomonadota</taxon>
        <taxon>Alphaproteobacteria</taxon>
        <taxon>Rhodospirillales</taxon>
        <taxon>Azospirillaceae</taxon>
        <taxon>Azospirillum</taxon>
    </lineage>
</organism>
<name>A0ABS4SED7_9PROT</name>
<evidence type="ECO:0000313" key="1">
    <source>
        <dbReference type="EMBL" id="MBP2290554.1"/>
    </source>
</evidence>
<dbReference type="Proteomes" id="UP000781958">
    <property type="component" value="Unassembled WGS sequence"/>
</dbReference>
<evidence type="ECO:0000313" key="2">
    <source>
        <dbReference type="Proteomes" id="UP000781958"/>
    </source>
</evidence>
<gene>
    <name evidence="1" type="ORF">J2851_000291</name>
</gene>
<comment type="caution">
    <text evidence="1">The sequence shown here is derived from an EMBL/GenBank/DDBJ whole genome shotgun (WGS) entry which is preliminary data.</text>
</comment>
<keyword evidence="2" id="KW-1185">Reference proteome</keyword>
<sequence length="146" mass="15800">MTNRKAIAETTKPKGEIPAEVDPQQVRMFLPTNARGKTLSVARAAGRWAMRNSRAEKWRHAGAAAAKVGSGGNATKLLMTTLSTGPELLVNVLTEYLHYAGSCLRSILGKEKAAQPQMQRAAGSLVREETQPSCKTMYRADMVNDG</sequence>
<dbReference type="RefSeq" id="WP_209762776.1">
    <property type="nucleotide sequence ID" value="NZ_JAGINP010000001.1"/>
</dbReference>
<reference evidence="1 2" key="1">
    <citation type="submission" date="2021-03" db="EMBL/GenBank/DDBJ databases">
        <title>Genomic Encyclopedia of Type Strains, Phase III (KMG-III): the genomes of soil and plant-associated and newly described type strains.</title>
        <authorList>
            <person name="Whitman W."/>
        </authorList>
    </citation>
    <scope>NUCLEOTIDE SEQUENCE [LARGE SCALE GENOMIC DNA]</scope>
    <source>
        <strain evidence="1 2">IMMIB AFH-6</strain>
    </source>
</reference>
<accession>A0ABS4SED7</accession>
<dbReference type="EMBL" id="JAGINP010000001">
    <property type="protein sequence ID" value="MBP2290554.1"/>
    <property type="molecule type" value="Genomic_DNA"/>
</dbReference>
<protein>
    <submittedName>
        <fullName evidence="1">Uncharacterized protein</fullName>
    </submittedName>
</protein>
<proteinExistence type="predicted"/>